<dbReference type="AlphaFoldDB" id="A0A2G2V0U0"/>
<evidence type="ECO:0000313" key="1">
    <source>
        <dbReference type="EMBL" id="PHT26630.1"/>
    </source>
</evidence>
<accession>A0A2G2V0U0</accession>
<evidence type="ECO:0000313" key="2">
    <source>
        <dbReference type="Proteomes" id="UP000224567"/>
    </source>
</evidence>
<dbReference type="EMBL" id="MLFT02000703">
    <property type="protein sequence ID" value="PHT26630.1"/>
    <property type="molecule type" value="Genomic_DNA"/>
</dbReference>
<sequence>MTLKHGLVQKIGNAIKEVARNKGSTWWYTPHMAAASRSITGRIPLVDILLEVRDARLRAAVSHDNEVFAGAGGGANLSEDAESLRGVSVGTAIRNACIHLGKSHIGSEGERSVPYRCMDTFHVCDTF</sequence>
<dbReference type="Proteomes" id="UP000224567">
    <property type="component" value="Unassembled WGS sequence"/>
</dbReference>
<reference evidence="2" key="2">
    <citation type="journal article" date="2017" name="J. Anim. Genet.">
        <title>Multiple reference genome sequences of hot pepper reveal the massive evolution of plant disease resistance genes by retroduplication.</title>
        <authorList>
            <person name="Kim S."/>
            <person name="Park J."/>
            <person name="Yeom S.-I."/>
            <person name="Kim Y.-M."/>
            <person name="Seo E."/>
            <person name="Kim K.-T."/>
            <person name="Kim M.-S."/>
            <person name="Lee J.M."/>
            <person name="Cheong K."/>
            <person name="Shin H.-S."/>
            <person name="Kim S.-B."/>
            <person name="Han K."/>
            <person name="Lee J."/>
            <person name="Park M."/>
            <person name="Lee H.-A."/>
            <person name="Lee H.-Y."/>
            <person name="Lee Y."/>
            <person name="Oh S."/>
            <person name="Lee J.H."/>
            <person name="Choi E."/>
            <person name="Choi E."/>
            <person name="Lee S.E."/>
            <person name="Jeon J."/>
            <person name="Kim H."/>
            <person name="Choi G."/>
            <person name="Song H."/>
            <person name="Lee J."/>
            <person name="Lee S.-C."/>
            <person name="Kwon J.-K."/>
            <person name="Lee H.-Y."/>
            <person name="Koo N."/>
            <person name="Hong Y."/>
            <person name="Kim R.W."/>
            <person name="Kang W.-H."/>
            <person name="Huh J.H."/>
            <person name="Kang B.-C."/>
            <person name="Yang T.-J."/>
            <person name="Lee Y.-H."/>
            <person name="Bennetzen J.L."/>
            <person name="Choi D."/>
        </authorList>
    </citation>
    <scope>NUCLEOTIDE SEQUENCE [LARGE SCALE GENOMIC DNA]</scope>
    <source>
        <strain evidence="2">cv. PBC81</strain>
    </source>
</reference>
<reference evidence="1 2" key="1">
    <citation type="journal article" date="2017" name="Genome Biol.">
        <title>New reference genome sequences of hot pepper reveal the massive evolution of plant disease-resistance genes by retroduplication.</title>
        <authorList>
            <person name="Kim S."/>
            <person name="Park J."/>
            <person name="Yeom S.I."/>
            <person name="Kim Y.M."/>
            <person name="Seo E."/>
            <person name="Kim K.T."/>
            <person name="Kim M.S."/>
            <person name="Lee J.M."/>
            <person name="Cheong K."/>
            <person name="Shin H.S."/>
            <person name="Kim S.B."/>
            <person name="Han K."/>
            <person name="Lee J."/>
            <person name="Park M."/>
            <person name="Lee H.A."/>
            <person name="Lee H.Y."/>
            <person name="Lee Y."/>
            <person name="Oh S."/>
            <person name="Lee J.H."/>
            <person name="Choi E."/>
            <person name="Choi E."/>
            <person name="Lee S.E."/>
            <person name="Jeon J."/>
            <person name="Kim H."/>
            <person name="Choi G."/>
            <person name="Song H."/>
            <person name="Lee J."/>
            <person name="Lee S.C."/>
            <person name="Kwon J.K."/>
            <person name="Lee H.Y."/>
            <person name="Koo N."/>
            <person name="Hong Y."/>
            <person name="Kim R.W."/>
            <person name="Kang W.H."/>
            <person name="Huh J.H."/>
            <person name="Kang B.C."/>
            <person name="Yang T.J."/>
            <person name="Lee Y.H."/>
            <person name="Bennetzen J.L."/>
            <person name="Choi D."/>
        </authorList>
    </citation>
    <scope>NUCLEOTIDE SEQUENCE [LARGE SCALE GENOMIC DNA]</scope>
    <source>
        <strain evidence="2">cv. PBC81</strain>
    </source>
</reference>
<name>A0A2G2V0U0_CAPBA</name>
<dbReference type="STRING" id="33114.A0A2G2V0U0"/>
<keyword evidence="2" id="KW-1185">Reference proteome</keyword>
<organism evidence="1 2">
    <name type="scientific">Capsicum baccatum</name>
    <name type="common">Peruvian pepper</name>
    <dbReference type="NCBI Taxonomy" id="33114"/>
    <lineage>
        <taxon>Eukaryota</taxon>
        <taxon>Viridiplantae</taxon>
        <taxon>Streptophyta</taxon>
        <taxon>Embryophyta</taxon>
        <taxon>Tracheophyta</taxon>
        <taxon>Spermatophyta</taxon>
        <taxon>Magnoliopsida</taxon>
        <taxon>eudicotyledons</taxon>
        <taxon>Gunneridae</taxon>
        <taxon>Pentapetalae</taxon>
        <taxon>asterids</taxon>
        <taxon>lamiids</taxon>
        <taxon>Solanales</taxon>
        <taxon>Solanaceae</taxon>
        <taxon>Solanoideae</taxon>
        <taxon>Capsiceae</taxon>
        <taxon>Capsicum</taxon>
    </lineage>
</organism>
<proteinExistence type="predicted"/>
<gene>
    <name evidence="1" type="ORF">CQW23_33765</name>
</gene>
<comment type="caution">
    <text evidence="1">The sequence shown here is derived from an EMBL/GenBank/DDBJ whole genome shotgun (WGS) entry which is preliminary data.</text>
</comment>
<dbReference type="OrthoDB" id="1327754at2759"/>
<protein>
    <submittedName>
        <fullName evidence="1">Uncharacterized protein</fullName>
    </submittedName>
</protein>